<name>A0A4S2DDY0_9CLOT</name>
<keyword evidence="1" id="KW-0812">Transmembrane</keyword>
<keyword evidence="3" id="KW-1185">Reference proteome</keyword>
<dbReference type="AlphaFoldDB" id="A0A4S2DDY0"/>
<evidence type="ECO:0000256" key="1">
    <source>
        <dbReference type="SAM" id="Phobius"/>
    </source>
</evidence>
<keyword evidence="1" id="KW-0472">Membrane</keyword>
<evidence type="ECO:0000313" key="3">
    <source>
        <dbReference type="Proteomes" id="UP000306888"/>
    </source>
</evidence>
<feature type="transmembrane region" description="Helical" evidence="1">
    <location>
        <begin position="61"/>
        <end position="85"/>
    </location>
</feature>
<keyword evidence="1" id="KW-1133">Transmembrane helix</keyword>
<dbReference type="OrthoDB" id="2084342at2"/>
<dbReference type="Proteomes" id="UP000306888">
    <property type="component" value="Unassembled WGS sequence"/>
</dbReference>
<reference evidence="2 3" key="1">
    <citation type="submission" date="2019-04" db="EMBL/GenBank/DDBJ databases">
        <title>Microbes associate with the intestines of laboratory mice.</title>
        <authorList>
            <person name="Navarre W."/>
            <person name="Wong E."/>
            <person name="Huang K."/>
            <person name="Tropini C."/>
            <person name="Ng K."/>
            <person name="Yu B."/>
        </authorList>
    </citation>
    <scope>NUCLEOTIDE SEQUENCE [LARGE SCALE GENOMIC DNA]</scope>
    <source>
        <strain evidence="2 3">NM50_B9-20</strain>
    </source>
</reference>
<feature type="transmembrane region" description="Helical" evidence="1">
    <location>
        <begin position="7"/>
        <end position="26"/>
    </location>
</feature>
<protein>
    <submittedName>
        <fullName evidence="2">Uncharacterized protein</fullName>
    </submittedName>
</protein>
<gene>
    <name evidence="2" type="ORF">E5347_15900</name>
</gene>
<organism evidence="2 3">
    <name type="scientific">Clostridium sartagoforme</name>
    <dbReference type="NCBI Taxonomy" id="84031"/>
    <lineage>
        <taxon>Bacteria</taxon>
        <taxon>Bacillati</taxon>
        <taxon>Bacillota</taxon>
        <taxon>Clostridia</taxon>
        <taxon>Eubacteriales</taxon>
        <taxon>Clostridiaceae</taxon>
        <taxon>Clostridium</taxon>
    </lineage>
</organism>
<sequence>MMKIFKSVTFWFFIASIVVITINITGNDVKNILLIGLNPILNFAVYTEPFRSIAWNDGPNIFMYIAHLITFIFTAAIIDFIIYTIKYSIKKSISLKIEH</sequence>
<dbReference type="EMBL" id="SRYR01000016">
    <property type="protein sequence ID" value="TGY40146.1"/>
    <property type="molecule type" value="Genomic_DNA"/>
</dbReference>
<comment type="caution">
    <text evidence="2">The sequence shown here is derived from an EMBL/GenBank/DDBJ whole genome shotgun (WGS) entry which is preliminary data.</text>
</comment>
<evidence type="ECO:0000313" key="2">
    <source>
        <dbReference type="EMBL" id="TGY40146.1"/>
    </source>
</evidence>
<accession>A0A4S2DDY0</accession>
<dbReference type="RefSeq" id="WP_136008211.1">
    <property type="nucleotide sequence ID" value="NZ_SRYR01000016.1"/>
</dbReference>
<proteinExistence type="predicted"/>